<accession>A0A0A7LBX0</accession>
<keyword evidence="1" id="KW-0812">Transmembrane</keyword>
<proteinExistence type="predicted"/>
<dbReference type="KEGG" id="mear:Mpt1_c07570"/>
<dbReference type="AlphaFoldDB" id="A0A0A7LBX0"/>
<dbReference type="GO" id="GO:0030153">
    <property type="term" value="P:bacteriocin immunity"/>
    <property type="evidence" value="ECO:0007669"/>
    <property type="project" value="InterPro"/>
</dbReference>
<evidence type="ECO:0000256" key="1">
    <source>
        <dbReference type="SAM" id="Phobius"/>
    </source>
</evidence>
<name>A0A0A7LBX0_9ARCH</name>
<dbReference type="HOGENOM" id="CLU_1709031_0_0_2"/>
<reference evidence="3 4" key="1">
    <citation type="journal article" date="2014" name="Appl. Environ. Microbiol.">
        <title>Comparative Genome Analysis of 'Candidatus Methanoplasma termitum' Indicates a New Mode of Energy Metabolism in the Seventh Order of Methanogens.</title>
        <authorList>
            <person name="Lang K."/>
            <person name="Schuldes J."/>
            <person name="Klingl A."/>
            <person name="Poehlein A."/>
            <person name="Daniel R."/>
            <person name="Brune A."/>
        </authorList>
    </citation>
    <scope>NUCLEOTIDE SEQUENCE [LARGE SCALE GENOMIC DNA]</scope>
    <source>
        <strain evidence="4">Mpt1</strain>
    </source>
</reference>
<dbReference type="InterPro" id="IPR009589">
    <property type="entry name" value="PH_YyaB-like"/>
</dbReference>
<feature type="domain" description="Uncharacterized protein YyaB-like PH" evidence="2">
    <location>
        <begin position="75"/>
        <end position="145"/>
    </location>
</feature>
<keyword evidence="1" id="KW-1133">Transmembrane helix</keyword>
<protein>
    <recommendedName>
        <fullName evidence="2">Uncharacterized protein YyaB-like PH domain-containing protein</fullName>
    </recommendedName>
</protein>
<organism evidence="3 4">
    <name type="scientific">Candidatus Methanoplasma termitum</name>
    <dbReference type="NCBI Taxonomy" id="1577791"/>
    <lineage>
        <taxon>Archaea</taxon>
        <taxon>Methanobacteriati</taxon>
        <taxon>Thermoplasmatota</taxon>
        <taxon>Thermoplasmata</taxon>
        <taxon>Methanomassiliicoccales</taxon>
        <taxon>Methanomassiliicoccaceae</taxon>
        <taxon>Candidatus Methanoplasma</taxon>
    </lineage>
</organism>
<feature type="transmembrane region" description="Helical" evidence="1">
    <location>
        <begin position="16"/>
        <end position="39"/>
    </location>
</feature>
<dbReference type="STRING" id="1577791.Mpt1_c07570"/>
<dbReference type="Proteomes" id="UP000030787">
    <property type="component" value="Chromosome"/>
</dbReference>
<evidence type="ECO:0000259" key="2">
    <source>
        <dbReference type="Pfam" id="PF06713"/>
    </source>
</evidence>
<dbReference type="Pfam" id="PF06713">
    <property type="entry name" value="bPH_4"/>
    <property type="match status" value="1"/>
</dbReference>
<feature type="transmembrane region" description="Helical" evidence="1">
    <location>
        <begin position="45"/>
        <end position="72"/>
    </location>
</feature>
<dbReference type="EMBL" id="CP010070">
    <property type="protein sequence ID" value="AIZ56640.1"/>
    <property type="molecule type" value="Genomic_DNA"/>
</dbReference>
<evidence type="ECO:0000313" key="3">
    <source>
        <dbReference type="EMBL" id="AIZ56640.1"/>
    </source>
</evidence>
<dbReference type="RefSeq" id="WP_048112312.1">
    <property type="nucleotide sequence ID" value="NZ_CP010070.1"/>
</dbReference>
<gene>
    <name evidence="3" type="ORF">Mpt1_c07570</name>
</gene>
<keyword evidence="4" id="KW-1185">Reference proteome</keyword>
<evidence type="ECO:0000313" key="4">
    <source>
        <dbReference type="Proteomes" id="UP000030787"/>
    </source>
</evidence>
<dbReference type="GeneID" id="24818426"/>
<keyword evidence="1" id="KW-0472">Membrane</keyword>
<sequence length="153" mass="17656">MPSDTVFRAKLKLSRFVVFTMVRVYITLGVAFVVLLYFSSETGDYSTLFIIVALFLLAAACFPFLFAAVFYFRVRYILKQDRLVLNLLLKKLEIRYSAIKRVEETIEKGASGTIEISFINHSGGEDKVRIRPAEKQEFLLKLRSRIPDRSVFK</sequence>